<keyword evidence="1" id="KW-0812">Transmembrane</keyword>
<feature type="transmembrane region" description="Helical" evidence="1">
    <location>
        <begin position="12"/>
        <end position="34"/>
    </location>
</feature>
<dbReference type="OMA" id="NINMVEF"/>
<reference evidence="2" key="2">
    <citation type="submission" date="2013-10" db="EMBL/GenBank/DDBJ databases">
        <authorList>
            <person name="Aslett M."/>
        </authorList>
    </citation>
    <scope>NUCLEOTIDE SEQUENCE [LARGE SCALE GENOMIC DNA]</scope>
    <source>
        <strain evidence="2">Weybridge</strain>
    </source>
</reference>
<dbReference type="GeneID" id="25336256"/>
<evidence type="ECO:0000256" key="1">
    <source>
        <dbReference type="SAM" id="Phobius"/>
    </source>
</evidence>
<dbReference type="Proteomes" id="UP000030763">
    <property type="component" value="Unassembled WGS sequence"/>
</dbReference>
<gene>
    <name evidence="2" type="ORF">EMWEY_00022700</name>
</gene>
<accession>U6LXP3</accession>
<dbReference type="AlphaFoldDB" id="U6LXP3"/>
<dbReference type="VEuPathDB" id="ToxoDB:EMWEY_00022700"/>
<reference evidence="2" key="1">
    <citation type="submission" date="2013-10" db="EMBL/GenBank/DDBJ databases">
        <title>Genomic analysis of the causative agents of coccidiosis in chickens.</title>
        <authorList>
            <person name="Reid A.J."/>
            <person name="Blake D."/>
            <person name="Billington K."/>
            <person name="Browne H."/>
            <person name="Dunn M."/>
            <person name="Hung S."/>
            <person name="Kawahara F."/>
            <person name="Miranda-Saavedra D."/>
            <person name="Mourier T."/>
            <person name="Nagra H."/>
            <person name="Otto T.D."/>
            <person name="Rawlings N."/>
            <person name="Sanchez A."/>
            <person name="Sanders M."/>
            <person name="Subramaniam C."/>
            <person name="Tay Y."/>
            <person name="Dear P."/>
            <person name="Doerig C."/>
            <person name="Gruber A."/>
            <person name="Parkinson J."/>
            <person name="Shirley M."/>
            <person name="Wan K.L."/>
            <person name="Berriman M."/>
            <person name="Tomley F."/>
            <person name="Pain A."/>
        </authorList>
    </citation>
    <scope>NUCLEOTIDE SEQUENCE [LARGE SCALE GENOMIC DNA]</scope>
    <source>
        <strain evidence="2">Weybridge</strain>
    </source>
</reference>
<organism evidence="2 3">
    <name type="scientific">Eimeria maxima</name>
    <name type="common">Coccidian parasite</name>
    <dbReference type="NCBI Taxonomy" id="5804"/>
    <lineage>
        <taxon>Eukaryota</taxon>
        <taxon>Sar</taxon>
        <taxon>Alveolata</taxon>
        <taxon>Apicomplexa</taxon>
        <taxon>Conoidasida</taxon>
        <taxon>Coccidia</taxon>
        <taxon>Eucoccidiorida</taxon>
        <taxon>Eimeriorina</taxon>
        <taxon>Eimeriidae</taxon>
        <taxon>Eimeria</taxon>
    </lineage>
</organism>
<keyword evidence="1" id="KW-1133">Transmembrane helix</keyword>
<keyword evidence="1" id="KW-0472">Membrane</keyword>
<dbReference type="EMBL" id="HG719080">
    <property type="protein sequence ID" value="CDJ56722.1"/>
    <property type="molecule type" value="Genomic_DNA"/>
</dbReference>
<dbReference type="OrthoDB" id="329999at2759"/>
<sequence>MRSVGDPEGCLAVGAVSAVVSLLALLVETPRIGYQYFKWRKKFKRKASRLLEGAVAHAAEASGSSNYLDLLLIIPPKGGGEGDNKSIGPPILTAGQQQGYADLLQLLLLRARAAAAAELPFSPQELQTLGVSFPLPNEERDCLLNIQQRSSTTGLQIKGDSELLLPPHMSKTGLYGSLAAADEAALVALLQQQQPQQQQQQQEQQEQEQQEASLAFFSVSLMMALKARRQLWQQLAEIGSSKGDSCCCSKETPAVDVVGLDVWRQLYRKLQQAGVLLQQETAAAEEEAAAAAAAAEGEEGKEADEELQQRLQLLQRVGAVHEQQQQELLQLISSKVQEEADGIGQVAANIRIEGTGDQTPEAAAAAAAAELTSLRSRLDMLQQTAAEIGLPQQMLQQAADSLLRAAQQSHSEEDVPFVALDGEETTAAATGTAAEGAAAAAEGAAAAAAAAAVQEENDESIEMIDFPFE</sequence>
<evidence type="ECO:0000313" key="2">
    <source>
        <dbReference type="EMBL" id="CDJ56722.1"/>
    </source>
</evidence>
<keyword evidence="3" id="KW-1185">Reference proteome</keyword>
<evidence type="ECO:0000313" key="3">
    <source>
        <dbReference type="Proteomes" id="UP000030763"/>
    </source>
</evidence>
<protein>
    <submittedName>
        <fullName evidence="2">Uncharacterized protein</fullName>
    </submittedName>
</protein>
<dbReference type="RefSeq" id="XP_013333373.1">
    <property type="nucleotide sequence ID" value="XM_013477919.1"/>
</dbReference>
<proteinExistence type="predicted"/>
<name>U6LXP3_EIMMA</name>